<evidence type="ECO:0000256" key="4">
    <source>
        <dbReference type="ARBA" id="ARBA00022692"/>
    </source>
</evidence>
<dbReference type="EMBL" id="HBUE01115545">
    <property type="protein sequence ID" value="CAG6490457.1"/>
    <property type="molecule type" value="Transcribed_RNA"/>
</dbReference>
<comment type="subcellular location">
    <subcellularLocation>
        <location evidence="1">Membrane</location>
        <topology evidence="1">Multi-pass membrane protein</topology>
    </subcellularLocation>
</comment>
<keyword evidence="6 8" id="KW-0406">Ion transport</keyword>
<evidence type="ECO:0000256" key="8">
    <source>
        <dbReference type="RuleBase" id="RU361189"/>
    </source>
</evidence>
<dbReference type="AlphaFoldDB" id="A0A8D8CCJ2"/>
<keyword evidence="4 8" id="KW-0812">Transmembrane</keyword>
<evidence type="ECO:0000256" key="1">
    <source>
        <dbReference type="ARBA" id="ARBA00004141"/>
    </source>
</evidence>
<proteinExistence type="inferred from homology"/>
<evidence type="ECO:0000256" key="5">
    <source>
        <dbReference type="ARBA" id="ARBA00022989"/>
    </source>
</evidence>
<keyword evidence="7 8" id="KW-0472">Membrane</keyword>
<evidence type="ECO:0000256" key="6">
    <source>
        <dbReference type="ARBA" id="ARBA00023065"/>
    </source>
</evidence>
<protein>
    <recommendedName>
        <fullName evidence="8">V-type proton ATPase subunit a</fullName>
    </recommendedName>
</protein>
<evidence type="ECO:0000256" key="3">
    <source>
        <dbReference type="ARBA" id="ARBA00022448"/>
    </source>
</evidence>
<dbReference type="GO" id="GO:0033179">
    <property type="term" value="C:proton-transporting V-type ATPase, V0 domain"/>
    <property type="evidence" value="ECO:0007669"/>
    <property type="project" value="InterPro"/>
</dbReference>
<comment type="caution">
    <text evidence="8">Lacks conserved residue(s) required for the propagation of feature annotation.</text>
</comment>
<dbReference type="InterPro" id="IPR002490">
    <property type="entry name" value="V-ATPase_116kDa_su"/>
</dbReference>
<keyword evidence="3 8" id="KW-0813">Transport</keyword>
<dbReference type="EMBL" id="HBUE01115537">
    <property type="protein sequence ID" value="CAG6490437.1"/>
    <property type="molecule type" value="Transcribed_RNA"/>
</dbReference>
<dbReference type="PANTHER" id="PTHR11629">
    <property type="entry name" value="VACUOLAR PROTON ATPASES"/>
    <property type="match status" value="1"/>
</dbReference>
<dbReference type="EMBL" id="HBUE01115533">
    <property type="protein sequence ID" value="CAG6490431.1"/>
    <property type="molecule type" value="Transcribed_RNA"/>
</dbReference>
<dbReference type="GO" id="GO:0046961">
    <property type="term" value="F:proton-transporting ATPase activity, rotational mechanism"/>
    <property type="evidence" value="ECO:0007669"/>
    <property type="project" value="InterPro"/>
</dbReference>
<evidence type="ECO:0000256" key="7">
    <source>
        <dbReference type="ARBA" id="ARBA00023136"/>
    </source>
</evidence>
<keyword evidence="5 8" id="KW-1133">Transmembrane helix</keyword>
<dbReference type="EMBL" id="HBUE01115547">
    <property type="protein sequence ID" value="CAG6490461.1"/>
    <property type="molecule type" value="Transcribed_RNA"/>
</dbReference>
<feature type="transmembrane region" description="Helical" evidence="8">
    <location>
        <begin position="52"/>
        <end position="76"/>
    </location>
</feature>
<dbReference type="GO" id="GO:0016471">
    <property type="term" value="C:vacuolar proton-transporting V-type ATPase complex"/>
    <property type="evidence" value="ECO:0007669"/>
    <property type="project" value="TreeGrafter"/>
</dbReference>
<dbReference type="GO" id="GO:0007035">
    <property type="term" value="P:vacuolar acidification"/>
    <property type="evidence" value="ECO:0007669"/>
    <property type="project" value="TreeGrafter"/>
</dbReference>
<comment type="similarity">
    <text evidence="2 8">Belongs to the V-ATPase 116 kDa subunit family.</text>
</comment>
<sequence>MRLPKLTILFQLGHLCEHGRVSSPIILRQMYCQSELSEVLWNMVLSMGLQQTSYVGSIMLFFVFGAWALFTLAILVMMEGLSAFLHTLRLHWVEFMSKFYEGLGYGFQPFSFKLILENDEDVE</sequence>
<dbReference type="Pfam" id="PF01496">
    <property type="entry name" value="V_ATPase_I"/>
    <property type="match status" value="1"/>
</dbReference>
<dbReference type="GO" id="GO:0051117">
    <property type="term" value="F:ATPase binding"/>
    <property type="evidence" value="ECO:0007669"/>
    <property type="project" value="TreeGrafter"/>
</dbReference>
<accession>A0A8D8CCJ2</accession>
<keyword evidence="8" id="KW-0375">Hydrogen ion transport</keyword>
<dbReference type="PANTHER" id="PTHR11629:SF61">
    <property type="entry name" value="V-TYPE PROTON ATPASE SUBUNIT A"/>
    <property type="match status" value="1"/>
</dbReference>
<comment type="function">
    <text evidence="8">Essential component of the vacuolar proton pump (V-ATPase), a multimeric enzyme that catalyzes the translocation of protons across the membranes. Required for assembly and activity of the V-ATPase.</text>
</comment>
<evidence type="ECO:0000313" key="9">
    <source>
        <dbReference type="EMBL" id="CAG6490443.1"/>
    </source>
</evidence>
<organism evidence="9">
    <name type="scientific">Culex pipiens</name>
    <name type="common">House mosquito</name>
    <dbReference type="NCBI Taxonomy" id="7175"/>
    <lineage>
        <taxon>Eukaryota</taxon>
        <taxon>Metazoa</taxon>
        <taxon>Ecdysozoa</taxon>
        <taxon>Arthropoda</taxon>
        <taxon>Hexapoda</taxon>
        <taxon>Insecta</taxon>
        <taxon>Pterygota</taxon>
        <taxon>Neoptera</taxon>
        <taxon>Endopterygota</taxon>
        <taxon>Diptera</taxon>
        <taxon>Nematocera</taxon>
        <taxon>Culicoidea</taxon>
        <taxon>Culicidae</taxon>
        <taxon>Culicinae</taxon>
        <taxon>Culicini</taxon>
        <taxon>Culex</taxon>
        <taxon>Culex</taxon>
    </lineage>
</organism>
<dbReference type="EMBL" id="HBUE01115538">
    <property type="protein sequence ID" value="CAG6490440.1"/>
    <property type="molecule type" value="Transcribed_RNA"/>
</dbReference>
<dbReference type="GO" id="GO:0005886">
    <property type="term" value="C:plasma membrane"/>
    <property type="evidence" value="ECO:0007669"/>
    <property type="project" value="TreeGrafter"/>
</dbReference>
<reference evidence="9" key="1">
    <citation type="submission" date="2021-05" db="EMBL/GenBank/DDBJ databases">
        <authorList>
            <person name="Alioto T."/>
            <person name="Alioto T."/>
            <person name="Gomez Garrido J."/>
        </authorList>
    </citation>
    <scope>NUCLEOTIDE SEQUENCE</scope>
</reference>
<dbReference type="EMBL" id="HBUE01115539">
    <property type="protein sequence ID" value="CAG6490443.1"/>
    <property type="molecule type" value="Transcribed_RNA"/>
</dbReference>
<evidence type="ECO:0000256" key="2">
    <source>
        <dbReference type="ARBA" id="ARBA00009904"/>
    </source>
</evidence>
<name>A0A8D8CCJ2_CULPI</name>